<name>A0A6J4IK08_9ACTN</name>
<dbReference type="Gene3D" id="2.120.10.30">
    <property type="entry name" value="TolB, C-terminal domain"/>
    <property type="match status" value="1"/>
</dbReference>
<dbReference type="Pfam" id="PF18911">
    <property type="entry name" value="PKD_4"/>
    <property type="match status" value="1"/>
</dbReference>
<dbReference type="SUPFAM" id="SSF50952">
    <property type="entry name" value="Soluble quinoprotein glucose dehydrogenase"/>
    <property type="match status" value="1"/>
</dbReference>
<reference evidence="3" key="1">
    <citation type="submission" date="2020-02" db="EMBL/GenBank/DDBJ databases">
        <authorList>
            <person name="Meier V. D."/>
        </authorList>
    </citation>
    <scope>NUCLEOTIDE SEQUENCE</scope>
    <source>
        <strain evidence="3">AVDCRST_MAG57</strain>
    </source>
</reference>
<dbReference type="InterPro" id="IPR011041">
    <property type="entry name" value="Quinoprot_gluc/sorb_DH_b-prop"/>
</dbReference>
<dbReference type="AlphaFoldDB" id="A0A6J4IK08"/>
<dbReference type="SUPFAM" id="SSF49299">
    <property type="entry name" value="PKD domain"/>
    <property type="match status" value="1"/>
</dbReference>
<organism evidence="3">
    <name type="scientific">uncultured Blastococcus sp</name>
    <dbReference type="NCBI Taxonomy" id="217144"/>
    <lineage>
        <taxon>Bacteria</taxon>
        <taxon>Bacillati</taxon>
        <taxon>Actinomycetota</taxon>
        <taxon>Actinomycetes</taxon>
        <taxon>Geodermatophilales</taxon>
        <taxon>Geodermatophilaceae</taxon>
        <taxon>Blastococcus</taxon>
        <taxon>environmental samples</taxon>
    </lineage>
</organism>
<protein>
    <submittedName>
        <fullName evidence="3">Cytochrome c551/c552</fullName>
    </submittedName>
</protein>
<feature type="transmembrane region" description="Helical" evidence="1">
    <location>
        <begin position="12"/>
        <end position="34"/>
    </location>
</feature>
<dbReference type="Pfam" id="PF07995">
    <property type="entry name" value="GSDH"/>
    <property type="match status" value="1"/>
</dbReference>
<gene>
    <name evidence="3" type="ORF">AVDCRST_MAG57-2185</name>
</gene>
<dbReference type="PROSITE" id="PS50093">
    <property type="entry name" value="PKD"/>
    <property type="match status" value="1"/>
</dbReference>
<keyword evidence="1" id="KW-0472">Membrane</keyword>
<evidence type="ECO:0000256" key="1">
    <source>
        <dbReference type="SAM" id="Phobius"/>
    </source>
</evidence>
<sequence length="574" mass="60458">MNGDIGKAGVRTLGVVARILLIAAMIASAVVVAGSSAQAAPSLPAGFTVKDMPTGQSELLTDFAFAPDGSYFTTGKNGRVAWVSAAGAPRTIATLPVVTVQDLGLSGIAVSSDYATSGDIYLARTLMVNNQWTMRLSAHTVLGSPPTSLAPERVIWDLPIQSDVHTITTIVPAADGTLWVSMGDAADFRYADPLALRALDITTGYGKILHVQPDGRGVSSNPFYDAAAPSSWKSRVYASGFRSPFRFSLDPTTGAPIVGDVGWETWEEINLVRPGASYGWPCWEGNTRTPAYRDMAACAGVGNAAPLWTYVHGPLGTSVTGGIVYTGSSYPEQYRGAYFFGDYASQRVYTLRYDAQGKLTRQPEAGGFGVENGLPVKFAAAENGDIVYGDIGGSRLKRLVYAAGNRPPTAEAVITNDAASPRSFTFDASRSIDLDGGALTYRWDFGDGTSATGVKVNHTYAGTDTASVEARLTVTDPQGATGTTTFTVAPGNRVPVLSVVAPQTAQRYAVGEPVQLTATATDAEDGDRPVTWNVVLVHCSGGYCHDHPGEEVAGATYNRPFVDHGGETRLKITA</sequence>
<feature type="domain" description="PKD" evidence="2">
    <location>
        <begin position="407"/>
        <end position="488"/>
    </location>
</feature>
<dbReference type="GO" id="GO:0005975">
    <property type="term" value="P:carbohydrate metabolic process"/>
    <property type="evidence" value="ECO:0007669"/>
    <property type="project" value="UniProtKB-ARBA"/>
</dbReference>
<accession>A0A6J4IK08</accession>
<dbReference type="InterPro" id="IPR013783">
    <property type="entry name" value="Ig-like_fold"/>
</dbReference>
<dbReference type="PANTHER" id="PTHR19328">
    <property type="entry name" value="HEDGEHOG-INTERACTING PROTEIN"/>
    <property type="match status" value="1"/>
</dbReference>
<dbReference type="PANTHER" id="PTHR19328:SF13">
    <property type="entry name" value="HIPL1 PROTEIN"/>
    <property type="match status" value="1"/>
</dbReference>
<dbReference type="InterPro" id="IPR035986">
    <property type="entry name" value="PKD_dom_sf"/>
</dbReference>
<dbReference type="EMBL" id="CADCTI010000176">
    <property type="protein sequence ID" value="CAA9252104.1"/>
    <property type="molecule type" value="Genomic_DNA"/>
</dbReference>
<dbReference type="Gene3D" id="2.60.40.10">
    <property type="entry name" value="Immunoglobulins"/>
    <property type="match status" value="1"/>
</dbReference>
<feature type="non-terminal residue" evidence="3">
    <location>
        <position position="574"/>
    </location>
</feature>
<keyword evidence="1" id="KW-0812">Transmembrane</keyword>
<dbReference type="SMART" id="SM00089">
    <property type="entry name" value="PKD"/>
    <property type="match status" value="1"/>
</dbReference>
<evidence type="ECO:0000259" key="2">
    <source>
        <dbReference type="PROSITE" id="PS50093"/>
    </source>
</evidence>
<dbReference type="InterPro" id="IPR000601">
    <property type="entry name" value="PKD_dom"/>
</dbReference>
<proteinExistence type="predicted"/>
<dbReference type="InterPro" id="IPR011042">
    <property type="entry name" value="6-blade_b-propeller_TolB-like"/>
</dbReference>
<evidence type="ECO:0000313" key="3">
    <source>
        <dbReference type="EMBL" id="CAA9252104.1"/>
    </source>
</evidence>
<dbReference type="InterPro" id="IPR022409">
    <property type="entry name" value="PKD/Chitinase_dom"/>
</dbReference>
<dbReference type="CDD" id="cd00146">
    <property type="entry name" value="PKD"/>
    <property type="match status" value="1"/>
</dbReference>
<dbReference type="InterPro" id="IPR012938">
    <property type="entry name" value="Glc/Sorbosone_DH"/>
</dbReference>
<keyword evidence="1" id="KW-1133">Transmembrane helix</keyword>